<evidence type="ECO:0000256" key="3">
    <source>
        <dbReference type="ARBA" id="ARBA00023125"/>
    </source>
</evidence>
<feature type="domain" description="HTH lysR-type" evidence="5">
    <location>
        <begin position="1"/>
        <end position="60"/>
    </location>
</feature>
<keyword evidence="4" id="KW-0804">Transcription</keyword>
<dbReference type="Proteomes" id="UP001073227">
    <property type="component" value="Unassembled WGS sequence"/>
</dbReference>
<dbReference type="PROSITE" id="PS50931">
    <property type="entry name" value="HTH_LYSR"/>
    <property type="match status" value="1"/>
</dbReference>
<dbReference type="InterPro" id="IPR050950">
    <property type="entry name" value="HTH-type_LysR_regulators"/>
</dbReference>
<dbReference type="Pfam" id="PF03466">
    <property type="entry name" value="LysR_substrate"/>
    <property type="match status" value="1"/>
</dbReference>
<evidence type="ECO:0000259" key="5">
    <source>
        <dbReference type="PROSITE" id="PS50931"/>
    </source>
</evidence>
<organism evidence="6 7">
    <name type="scientific">Hoeflea algicola</name>
    <dbReference type="NCBI Taxonomy" id="2983763"/>
    <lineage>
        <taxon>Bacteria</taxon>
        <taxon>Pseudomonadati</taxon>
        <taxon>Pseudomonadota</taxon>
        <taxon>Alphaproteobacteria</taxon>
        <taxon>Hyphomicrobiales</taxon>
        <taxon>Rhizobiaceae</taxon>
        <taxon>Hoeflea</taxon>
    </lineage>
</organism>
<dbReference type="InterPro" id="IPR036390">
    <property type="entry name" value="WH_DNA-bd_sf"/>
</dbReference>
<comment type="caution">
    <text evidence="6">The sequence shown here is derived from an EMBL/GenBank/DDBJ whole genome shotgun (WGS) entry which is preliminary data.</text>
</comment>
<dbReference type="Gene3D" id="3.40.190.290">
    <property type="match status" value="1"/>
</dbReference>
<dbReference type="PANTHER" id="PTHR30419:SF2">
    <property type="entry name" value="LYSR FAMILY TRANSCRIPTIONAL REGULATOR"/>
    <property type="match status" value="1"/>
</dbReference>
<keyword evidence="7" id="KW-1185">Reference proteome</keyword>
<protein>
    <submittedName>
        <fullName evidence="6">LysR family transcriptional regulator</fullName>
    </submittedName>
</protein>
<dbReference type="InterPro" id="IPR000847">
    <property type="entry name" value="LysR_HTH_N"/>
</dbReference>
<dbReference type="SUPFAM" id="SSF53850">
    <property type="entry name" value="Periplasmic binding protein-like II"/>
    <property type="match status" value="1"/>
</dbReference>
<dbReference type="InterPro" id="IPR005119">
    <property type="entry name" value="LysR_subst-bd"/>
</dbReference>
<dbReference type="SUPFAM" id="SSF46785">
    <property type="entry name" value="Winged helix' DNA-binding domain"/>
    <property type="match status" value="1"/>
</dbReference>
<proteinExistence type="inferred from homology"/>
<dbReference type="Pfam" id="PF00126">
    <property type="entry name" value="HTH_1"/>
    <property type="match status" value="1"/>
</dbReference>
<evidence type="ECO:0000313" key="7">
    <source>
        <dbReference type="Proteomes" id="UP001073227"/>
    </source>
</evidence>
<sequence>MNIDFVSLKAFLTVVDTESIRAASDNLNLSISAVSRRISELELEFGQQLFTRHSRGVEITEAGRLLATHTRETFAALDMMCSDMEKLKAGDIGRVVISANGSALVNGLARHIGEFLDTHPNVAIDLQEQLTPDILQHVANGSTDIGFLSNTMRLPEGVKTFPYRSDKLVLAVSNTHALAELESVRFSQMLEFQIIGVSETSSLTRLLRKVGGMANSGFSYSYMASTNEIARTMVANNLGIAVLPEQFVAPYTRMLPIRAIPIAEEWASREISIAVRSGEEIAGPARTFFEWINAMSQRDTDVDIPAPLAT</sequence>
<dbReference type="PANTHER" id="PTHR30419">
    <property type="entry name" value="HTH-TYPE TRANSCRIPTIONAL REGULATOR YBHD"/>
    <property type="match status" value="1"/>
</dbReference>
<reference evidence="6" key="1">
    <citation type="submission" date="2022-10" db="EMBL/GenBank/DDBJ databases">
        <title>Hoeflea sp. G2-23, isolated from marine algae.</title>
        <authorList>
            <person name="Kristyanto S."/>
            <person name="Kim J.M."/>
            <person name="Jeon C.O."/>
        </authorList>
    </citation>
    <scope>NUCLEOTIDE SEQUENCE</scope>
    <source>
        <strain evidence="6">G2-23</strain>
    </source>
</reference>
<evidence type="ECO:0000256" key="4">
    <source>
        <dbReference type="ARBA" id="ARBA00023163"/>
    </source>
</evidence>
<evidence type="ECO:0000313" key="6">
    <source>
        <dbReference type="EMBL" id="MCY0146916.1"/>
    </source>
</evidence>
<evidence type="ECO:0000256" key="2">
    <source>
        <dbReference type="ARBA" id="ARBA00023015"/>
    </source>
</evidence>
<dbReference type="InterPro" id="IPR036388">
    <property type="entry name" value="WH-like_DNA-bd_sf"/>
</dbReference>
<dbReference type="EMBL" id="JAOVZR010000001">
    <property type="protein sequence ID" value="MCY0146916.1"/>
    <property type="molecule type" value="Genomic_DNA"/>
</dbReference>
<keyword evidence="3" id="KW-0238">DNA-binding</keyword>
<keyword evidence="2" id="KW-0805">Transcription regulation</keyword>
<accession>A0ABT3Z6I0</accession>
<gene>
    <name evidence="6" type="ORF">OEG84_04085</name>
</gene>
<dbReference type="Gene3D" id="1.10.10.10">
    <property type="entry name" value="Winged helix-like DNA-binding domain superfamily/Winged helix DNA-binding domain"/>
    <property type="match status" value="1"/>
</dbReference>
<name>A0ABT3Z6I0_9HYPH</name>
<comment type="similarity">
    <text evidence="1">Belongs to the LysR transcriptional regulatory family.</text>
</comment>
<evidence type="ECO:0000256" key="1">
    <source>
        <dbReference type="ARBA" id="ARBA00009437"/>
    </source>
</evidence>
<dbReference type="RefSeq" id="WP_267652552.1">
    <property type="nucleotide sequence ID" value="NZ_JAOVZR010000001.1"/>
</dbReference>